<sequence>MLLGDFILEIYANKVPLLEYYIPDSNLGLSISSVLKSYAYNELEERKEYCEQTSFVAVPEPGTSYEIRFAALNANRFNLIAAKIYVDGKNDGKHYYTWNGSTYIVSGFYNSDSSRKHNFIFDATSWVEEDFSSSEYMEHGGLGAISIYFYKGRHEKIEEPIGRPLTWMYELEQTKVPEGKTCMDIAYTTKFDKGKKVLSSQKNKSTNTVVIEDGEPLAVLHLNYRPLDWIMMKINQNSSPFGFLPSDLRSNKIRESVNKREREEPIPQDPNDDDSDEVVEVFIDKKRKIEVIDLIDSDDE</sequence>
<name>A0A9W4SJ55_9GLOM</name>
<dbReference type="OrthoDB" id="2357268at2759"/>
<evidence type="ECO:0000313" key="2">
    <source>
        <dbReference type="EMBL" id="CAI2170983.1"/>
    </source>
</evidence>
<proteinExistence type="predicted"/>
<dbReference type="EMBL" id="CAMKVN010000765">
    <property type="protein sequence ID" value="CAI2170983.1"/>
    <property type="molecule type" value="Genomic_DNA"/>
</dbReference>
<feature type="region of interest" description="Disordered" evidence="1">
    <location>
        <begin position="255"/>
        <end position="277"/>
    </location>
</feature>
<comment type="caution">
    <text evidence="2">The sequence shown here is derived from an EMBL/GenBank/DDBJ whole genome shotgun (WGS) entry which is preliminary data.</text>
</comment>
<protein>
    <submittedName>
        <fullName evidence="2">3241_t:CDS:1</fullName>
    </submittedName>
</protein>
<accession>A0A9W4SJ55</accession>
<organism evidence="2 3">
    <name type="scientific">Funneliformis geosporum</name>
    <dbReference type="NCBI Taxonomy" id="1117311"/>
    <lineage>
        <taxon>Eukaryota</taxon>
        <taxon>Fungi</taxon>
        <taxon>Fungi incertae sedis</taxon>
        <taxon>Mucoromycota</taxon>
        <taxon>Glomeromycotina</taxon>
        <taxon>Glomeromycetes</taxon>
        <taxon>Glomerales</taxon>
        <taxon>Glomeraceae</taxon>
        <taxon>Funneliformis</taxon>
    </lineage>
</organism>
<dbReference type="AlphaFoldDB" id="A0A9W4SJ55"/>
<reference evidence="2" key="1">
    <citation type="submission" date="2022-08" db="EMBL/GenBank/DDBJ databases">
        <authorList>
            <person name="Kallberg Y."/>
            <person name="Tangrot J."/>
            <person name="Rosling A."/>
        </authorList>
    </citation>
    <scope>NUCLEOTIDE SEQUENCE</scope>
    <source>
        <strain evidence="2">Wild A</strain>
    </source>
</reference>
<keyword evidence="3" id="KW-1185">Reference proteome</keyword>
<feature type="compositionally biased region" description="Basic and acidic residues" evidence="1">
    <location>
        <begin position="255"/>
        <end position="265"/>
    </location>
</feature>
<evidence type="ECO:0000256" key="1">
    <source>
        <dbReference type="SAM" id="MobiDB-lite"/>
    </source>
</evidence>
<evidence type="ECO:0000313" key="3">
    <source>
        <dbReference type="Proteomes" id="UP001153678"/>
    </source>
</evidence>
<dbReference type="Proteomes" id="UP001153678">
    <property type="component" value="Unassembled WGS sequence"/>
</dbReference>
<gene>
    <name evidence="2" type="ORF">FWILDA_LOCUS4854</name>
</gene>